<sequence>MSSEIDYTKDFARADTNHDGGIDEKEFRSFLGPENQTKDKARDLTQYDVQAFASSPVVQTLTYEIGLDVAVGGFVKDPYSYEAYTTGITDSKDHKYGLGPDVGIGAPDIAKKIVQYDAAGAMFHYADMNHDGKIDQSEFGFFMRSV</sequence>
<dbReference type="InterPro" id="IPR002048">
    <property type="entry name" value="EF_hand_dom"/>
</dbReference>
<comment type="caution">
    <text evidence="4">The sequence shown here is derived from an EMBL/GenBank/DDBJ whole genome shotgun (WGS) entry which is preliminary data.</text>
</comment>
<dbReference type="SMART" id="SM00054">
    <property type="entry name" value="EFh"/>
    <property type="match status" value="2"/>
</dbReference>
<feature type="region of interest" description="Disordered" evidence="2">
    <location>
        <begin position="1"/>
        <end position="24"/>
    </location>
</feature>
<dbReference type="PROSITE" id="PS00018">
    <property type="entry name" value="EF_HAND_1"/>
    <property type="match status" value="1"/>
</dbReference>
<evidence type="ECO:0000259" key="3">
    <source>
        <dbReference type="PROSITE" id="PS50222"/>
    </source>
</evidence>
<feature type="domain" description="EF-hand" evidence="3">
    <location>
        <begin position="2"/>
        <end position="37"/>
    </location>
</feature>
<dbReference type="EMBL" id="CAJNOR010000913">
    <property type="protein sequence ID" value="CAF1035204.1"/>
    <property type="molecule type" value="Genomic_DNA"/>
</dbReference>
<dbReference type="Pfam" id="PF13202">
    <property type="entry name" value="EF-hand_5"/>
    <property type="match status" value="2"/>
</dbReference>
<dbReference type="Gene3D" id="1.10.238.10">
    <property type="entry name" value="EF-hand"/>
    <property type="match status" value="1"/>
</dbReference>
<gene>
    <name evidence="5" type="ORF">EDS130_LOCUS42102</name>
    <name evidence="4" type="ORF">XAT740_LOCUS14966</name>
</gene>
<dbReference type="Proteomes" id="UP000663828">
    <property type="component" value="Unassembled WGS sequence"/>
</dbReference>
<dbReference type="GO" id="GO:0005509">
    <property type="term" value="F:calcium ion binding"/>
    <property type="evidence" value="ECO:0007669"/>
    <property type="project" value="InterPro"/>
</dbReference>
<dbReference type="OrthoDB" id="9972418at2759"/>
<protein>
    <recommendedName>
        <fullName evidence="3">EF-hand domain-containing protein</fullName>
    </recommendedName>
</protein>
<accession>A0A814J9H7</accession>
<organism evidence="4 6">
    <name type="scientific">Adineta ricciae</name>
    <name type="common">Rotifer</name>
    <dbReference type="NCBI Taxonomy" id="249248"/>
    <lineage>
        <taxon>Eukaryota</taxon>
        <taxon>Metazoa</taxon>
        <taxon>Spiralia</taxon>
        <taxon>Gnathifera</taxon>
        <taxon>Rotifera</taxon>
        <taxon>Eurotatoria</taxon>
        <taxon>Bdelloidea</taxon>
        <taxon>Adinetida</taxon>
        <taxon>Adinetidae</taxon>
        <taxon>Adineta</taxon>
    </lineage>
</organism>
<keyword evidence="1" id="KW-0106">Calcium</keyword>
<dbReference type="EMBL" id="CAJNOJ010000593">
    <property type="protein sequence ID" value="CAF1492370.1"/>
    <property type="molecule type" value="Genomic_DNA"/>
</dbReference>
<evidence type="ECO:0000313" key="5">
    <source>
        <dbReference type="EMBL" id="CAF1492370.1"/>
    </source>
</evidence>
<evidence type="ECO:0000256" key="1">
    <source>
        <dbReference type="ARBA" id="ARBA00022837"/>
    </source>
</evidence>
<evidence type="ECO:0000256" key="2">
    <source>
        <dbReference type="SAM" id="MobiDB-lite"/>
    </source>
</evidence>
<dbReference type="InterPro" id="IPR011992">
    <property type="entry name" value="EF-hand-dom_pair"/>
</dbReference>
<evidence type="ECO:0000313" key="6">
    <source>
        <dbReference type="Proteomes" id="UP000663828"/>
    </source>
</evidence>
<dbReference type="AlphaFoldDB" id="A0A814J9H7"/>
<evidence type="ECO:0000313" key="4">
    <source>
        <dbReference type="EMBL" id="CAF1035204.1"/>
    </source>
</evidence>
<dbReference type="PROSITE" id="PS50222">
    <property type="entry name" value="EF_HAND_2"/>
    <property type="match status" value="2"/>
</dbReference>
<proteinExistence type="predicted"/>
<name>A0A814J9H7_ADIRI</name>
<dbReference type="SUPFAM" id="SSF47473">
    <property type="entry name" value="EF-hand"/>
    <property type="match status" value="1"/>
</dbReference>
<reference evidence="4" key="1">
    <citation type="submission" date="2021-02" db="EMBL/GenBank/DDBJ databases">
        <authorList>
            <person name="Nowell W R."/>
        </authorList>
    </citation>
    <scope>NUCLEOTIDE SEQUENCE</scope>
</reference>
<dbReference type="Proteomes" id="UP000663852">
    <property type="component" value="Unassembled WGS sequence"/>
</dbReference>
<dbReference type="InterPro" id="IPR018247">
    <property type="entry name" value="EF_Hand_1_Ca_BS"/>
</dbReference>
<feature type="domain" description="EF-hand" evidence="3">
    <location>
        <begin position="114"/>
        <end position="146"/>
    </location>
</feature>
<keyword evidence="6" id="KW-1185">Reference proteome</keyword>